<evidence type="ECO:0000313" key="2">
    <source>
        <dbReference type="EMBL" id="OMO73115.1"/>
    </source>
</evidence>
<dbReference type="EMBL" id="AWWV01011280">
    <property type="protein sequence ID" value="OMO73115.1"/>
    <property type="molecule type" value="Genomic_DNA"/>
</dbReference>
<dbReference type="AlphaFoldDB" id="A0A1R3HRU5"/>
<accession>A0A1R3HRU5</accession>
<evidence type="ECO:0000313" key="3">
    <source>
        <dbReference type="Proteomes" id="UP000188268"/>
    </source>
</evidence>
<feature type="compositionally biased region" description="Basic residues" evidence="1">
    <location>
        <begin position="9"/>
        <end position="22"/>
    </location>
</feature>
<reference evidence="2 3" key="1">
    <citation type="submission" date="2013-09" db="EMBL/GenBank/DDBJ databases">
        <title>Corchorus capsularis genome sequencing.</title>
        <authorList>
            <person name="Alam M."/>
            <person name="Haque M.S."/>
            <person name="Islam M.S."/>
            <person name="Emdad E.M."/>
            <person name="Islam M.M."/>
            <person name="Ahmed B."/>
            <person name="Halim A."/>
            <person name="Hossen Q.M.M."/>
            <person name="Hossain M.Z."/>
            <person name="Ahmed R."/>
            <person name="Khan M.M."/>
            <person name="Islam R."/>
            <person name="Rashid M.M."/>
            <person name="Khan S.A."/>
            <person name="Rahman M.S."/>
            <person name="Alam M."/>
        </authorList>
    </citation>
    <scope>NUCLEOTIDE SEQUENCE [LARGE SCALE GENOMIC DNA]</scope>
    <source>
        <strain evidence="3">cv. CVL-1</strain>
        <tissue evidence="2">Whole seedling</tissue>
    </source>
</reference>
<dbReference type="OMA" id="ERNIPGE"/>
<feature type="region of interest" description="Disordered" evidence="1">
    <location>
        <begin position="1"/>
        <end position="59"/>
    </location>
</feature>
<sequence>MERRLIRDHIKKKDKKKRHPPRRPSGPVKRLLLRQRNHERNIPGEAVNQKQQNHRRKHEEELDLVHEIFKHGLIVYVPGKTQHEKQD</sequence>
<gene>
    <name evidence="2" type="ORF">CCACVL1_17459</name>
</gene>
<dbReference type="Proteomes" id="UP000188268">
    <property type="component" value="Unassembled WGS sequence"/>
</dbReference>
<proteinExistence type="predicted"/>
<name>A0A1R3HRU5_COCAP</name>
<keyword evidence="3" id="KW-1185">Reference proteome</keyword>
<protein>
    <submittedName>
        <fullName evidence="2">Uncharacterized protein</fullName>
    </submittedName>
</protein>
<organism evidence="2 3">
    <name type="scientific">Corchorus capsularis</name>
    <name type="common">Jute</name>
    <dbReference type="NCBI Taxonomy" id="210143"/>
    <lineage>
        <taxon>Eukaryota</taxon>
        <taxon>Viridiplantae</taxon>
        <taxon>Streptophyta</taxon>
        <taxon>Embryophyta</taxon>
        <taxon>Tracheophyta</taxon>
        <taxon>Spermatophyta</taxon>
        <taxon>Magnoliopsida</taxon>
        <taxon>eudicotyledons</taxon>
        <taxon>Gunneridae</taxon>
        <taxon>Pentapetalae</taxon>
        <taxon>rosids</taxon>
        <taxon>malvids</taxon>
        <taxon>Malvales</taxon>
        <taxon>Malvaceae</taxon>
        <taxon>Grewioideae</taxon>
        <taxon>Apeibeae</taxon>
        <taxon>Corchorus</taxon>
    </lineage>
</organism>
<comment type="caution">
    <text evidence="2">The sequence shown here is derived from an EMBL/GenBank/DDBJ whole genome shotgun (WGS) entry which is preliminary data.</text>
</comment>
<dbReference type="Gramene" id="OMO73115">
    <property type="protein sequence ID" value="OMO73115"/>
    <property type="gene ID" value="CCACVL1_17459"/>
</dbReference>
<evidence type="ECO:0000256" key="1">
    <source>
        <dbReference type="SAM" id="MobiDB-lite"/>
    </source>
</evidence>